<gene>
    <name evidence="7 9" type="primary">recO</name>
    <name evidence="9" type="ORF">DWY25_00760</name>
</gene>
<evidence type="ECO:0000256" key="3">
    <source>
        <dbReference type="ARBA" id="ARBA00022763"/>
    </source>
</evidence>
<dbReference type="Pfam" id="PF02565">
    <property type="entry name" value="RecO_C"/>
    <property type="match status" value="1"/>
</dbReference>
<proteinExistence type="inferred from homology"/>
<dbReference type="PANTHER" id="PTHR33991:SF1">
    <property type="entry name" value="DNA REPAIR PROTEIN RECO"/>
    <property type="match status" value="1"/>
</dbReference>
<dbReference type="InterPro" id="IPR012340">
    <property type="entry name" value="NA-bd_OB-fold"/>
</dbReference>
<evidence type="ECO:0000256" key="7">
    <source>
        <dbReference type="HAMAP-Rule" id="MF_00201"/>
    </source>
</evidence>
<evidence type="ECO:0000259" key="8">
    <source>
        <dbReference type="Pfam" id="PF11967"/>
    </source>
</evidence>
<dbReference type="Proteomes" id="UP000284178">
    <property type="component" value="Unassembled WGS sequence"/>
</dbReference>
<dbReference type="HAMAP" id="MF_00201">
    <property type="entry name" value="RecO"/>
    <property type="match status" value="1"/>
</dbReference>
<dbReference type="SUPFAM" id="SSF57863">
    <property type="entry name" value="ArfGap/RecO-like zinc finger"/>
    <property type="match status" value="1"/>
</dbReference>
<dbReference type="Gene3D" id="2.40.50.140">
    <property type="entry name" value="Nucleic acid-binding proteins"/>
    <property type="match status" value="1"/>
</dbReference>
<dbReference type="InterPro" id="IPR022572">
    <property type="entry name" value="DNA_rep/recomb_RecO_N"/>
</dbReference>
<evidence type="ECO:0000256" key="1">
    <source>
        <dbReference type="ARBA" id="ARBA00007452"/>
    </source>
</evidence>
<evidence type="ECO:0000256" key="4">
    <source>
        <dbReference type="ARBA" id="ARBA00023172"/>
    </source>
</evidence>
<evidence type="ECO:0000256" key="5">
    <source>
        <dbReference type="ARBA" id="ARBA00023204"/>
    </source>
</evidence>
<sequence length="250" mass="28125">MSEARIEAVILKQQDYRENDALITVLSKDYGKLGFVCRGIRKMASKNAVSCMPFVLSELMFDYKEQATLFSLKSARVLAAHRHIREDLEKMTIAQVMCEIADKLLEQGESDLEAAGELYELLSVSLDRLDSEADSYLILAQFTALALKTEGIEPVVDECVLCSNTQVQTISVEDGGFLCAECAAMVHARPMEVGALKRFRLINKAQLVHFAQLRPYGPWTKKDAELLVEFLMLHSGVKLESWRFLDRLAN</sequence>
<name>A0A412G6D8_9FIRM</name>
<keyword evidence="5 7" id="KW-0234">DNA repair</keyword>
<dbReference type="GO" id="GO:0006302">
    <property type="term" value="P:double-strand break repair"/>
    <property type="evidence" value="ECO:0007669"/>
    <property type="project" value="TreeGrafter"/>
</dbReference>
<dbReference type="PANTHER" id="PTHR33991">
    <property type="entry name" value="DNA REPAIR PROTEIN RECO"/>
    <property type="match status" value="1"/>
</dbReference>
<dbReference type="NCBIfam" id="TIGR00613">
    <property type="entry name" value="reco"/>
    <property type="match status" value="1"/>
</dbReference>
<dbReference type="InterPro" id="IPR037278">
    <property type="entry name" value="ARFGAP/RecO"/>
</dbReference>
<dbReference type="Pfam" id="PF11967">
    <property type="entry name" value="RecO_N"/>
    <property type="match status" value="1"/>
</dbReference>
<organism evidence="9 10">
    <name type="scientific">Holdemania filiformis</name>
    <dbReference type="NCBI Taxonomy" id="61171"/>
    <lineage>
        <taxon>Bacteria</taxon>
        <taxon>Bacillati</taxon>
        <taxon>Bacillota</taxon>
        <taxon>Erysipelotrichia</taxon>
        <taxon>Erysipelotrichales</taxon>
        <taxon>Erysipelotrichaceae</taxon>
        <taxon>Holdemania</taxon>
    </lineage>
</organism>
<comment type="similarity">
    <text evidence="1 7">Belongs to the RecO family.</text>
</comment>
<accession>A0A412G6D8</accession>
<dbReference type="InterPro" id="IPR003717">
    <property type="entry name" value="RecO"/>
</dbReference>
<dbReference type="InterPro" id="IPR042242">
    <property type="entry name" value="RecO_C"/>
</dbReference>
<protein>
    <recommendedName>
        <fullName evidence="2 7">DNA repair protein RecO</fullName>
    </recommendedName>
    <alternativeName>
        <fullName evidence="6 7">Recombination protein O</fullName>
    </alternativeName>
</protein>
<feature type="domain" description="DNA replication/recombination mediator RecO N-terminal" evidence="8">
    <location>
        <begin position="1"/>
        <end position="79"/>
    </location>
</feature>
<evidence type="ECO:0000256" key="6">
    <source>
        <dbReference type="ARBA" id="ARBA00033409"/>
    </source>
</evidence>
<evidence type="ECO:0000313" key="10">
    <source>
        <dbReference type="Proteomes" id="UP000284178"/>
    </source>
</evidence>
<evidence type="ECO:0000313" key="9">
    <source>
        <dbReference type="EMBL" id="RGR76855.1"/>
    </source>
</evidence>
<dbReference type="RefSeq" id="WP_117892437.1">
    <property type="nucleotide sequence ID" value="NZ_CABJCV010000001.1"/>
</dbReference>
<dbReference type="GO" id="GO:0043590">
    <property type="term" value="C:bacterial nucleoid"/>
    <property type="evidence" value="ECO:0007669"/>
    <property type="project" value="TreeGrafter"/>
</dbReference>
<evidence type="ECO:0000256" key="2">
    <source>
        <dbReference type="ARBA" id="ARBA00021310"/>
    </source>
</evidence>
<comment type="function">
    <text evidence="7">Involved in DNA repair and RecF pathway recombination.</text>
</comment>
<keyword evidence="10" id="KW-1185">Reference proteome</keyword>
<dbReference type="GO" id="GO:0006310">
    <property type="term" value="P:DNA recombination"/>
    <property type="evidence" value="ECO:0007669"/>
    <property type="project" value="UniProtKB-UniRule"/>
</dbReference>
<dbReference type="AlphaFoldDB" id="A0A412G6D8"/>
<dbReference type="Gene3D" id="1.20.1440.120">
    <property type="entry name" value="Recombination protein O, C-terminal domain"/>
    <property type="match status" value="1"/>
</dbReference>
<keyword evidence="3 7" id="KW-0227">DNA damage</keyword>
<reference evidence="9 10" key="1">
    <citation type="submission" date="2018-08" db="EMBL/GenBank/DDBJ databases">
        <title>A genome reference for cultivated species of the human gut microbiota.</title>
        <authorList>
            <person name="Zou Y."/>
            <person name="Xue W."/>
            <person name="Luo G."/>
        </authorList>
    </citation>
    <scope>NUCLEOTIDE SEQUENCE [LARGE SCALE GENOMIC DNA]</scope>
    <source>
        <strain evidence="9 10">AF24-29</strain>
    </source>
</reference>
<dbReference type="Gene3D" id="6.20.220.20">
    <property type="entry name" value="Recombination protein O, zinc-binding domain"/>
    <property type="match status" value="1"/>
</dbReference>
<comment type="caution">
    <text evidence="9">The sequence shown here is derived from an EMBL/GenBank/DDBJ whole genome shotgun (WGS) entry which is preliminary data.</text>
</comment>
<keyword evidence="4 7" id="KW-0233">DNA recombination</keyword>
<dbReference type="EMBL" id="QRUP01000001">
    <property type="protein sequence ID" value="RGR76855.1"/>
    <property type="molecule type" value="Genomic_DNA"/>
</dbReference>
<dbReference type="SUPFAM" id="SSF50249">
    <property type="entry name" value="Nucleic acid-binding proteins"/>
    <property type="match status" value="1"/>
</dbReference>
<dbReference type="GeneID" id="83013941"/>